<evidence type="ECO:0000313" key="2">
    <source>
        <dbReference type="Proteomes" id="UP001177021"/>
    </source>
</evidence>
<evidence type="ECO:0000313" key="1">
    <source>
        <dbReference type="EMBL" id="CAJ2641887.1"/>
    </source>
</evidence>
<comment type="caution">
    <text evidence="1">The sequence shown here is derived from an EMBL/GenBank/DDBJ whole genome shotgun (WGS) entry which is preliminary data.</text>
</comment>
<protein>
    <submittedName>
        <fullName evidence="1">Uncharacterized protein</fullName>
    </submittedName>
</protein>
<dbReference type="EMBL" id="CASHSV030000024">
    <property type="protein sequence ID" value="CAJ2641887.1"/>
    <property type="molecule type" value="Genomic_DNA"/>
</dbReference>
<dbReference type="Proteomes" id="UP001177021">
    <property type="component" value="Unassembled WGS sequence"/>
</dbReference>
<organism evidence="1 2">
    <name type="scientific">Trifolium pratense</name>
    <name type="common">Red clover</name>
    <dbReference type="NCBI Taxonomy" id="57577"/>
    <lineage>
        <taxon>Eukaryota</taxon>
        <taxon>Viridiplantae</taxon>
        <taxon>Streptophyta</taxon>
        <taxon>Embryophyta</taxon>
        <taxon>Tracheophyta</taxon>
        <taxon>Spermatophyta</taxon>
        <taxon>Magnoliopsida</taxon>
        <taxon>eudicotyledons</taxon>
        <taxon>Gunneridae</taxon>
        <taxon>Pentapetalae</taxon>
        <taxon>rosids</taxon>
        <taxon>fabids</taxon>
        <taxon>Fabales</taxon>
        <taxon>Fabaceae</taxon>
        <taxon>Papilionoideae</taxon>
        <taxon>50 kb inversion clade</taxon>
        <taxon>NPAAA clade</taxon>
        <taxon>Hologalegina</taxon>
        <taxon>IRL clade</taxon>
        <taxon>Trifolieae</taxon>
        <taxon>Trifolium</taxon>
    </lineage>
</organism>
<accession>A0ACB0JC04</accession>
<reference evidence="1" key="1">
    <citation type="submission" date="2023-10" db="EMBL/GenBank/DDBJ databases">
        <authorList>
            <person name="Rodriguez Cubillos JULIANA M."/>
            <person name="De Vega J."/>
        </authorList>
    </citation>
    <scope>NUCLEOTIDE SEQUENCE</scope>
</reference>
<name>A0ACB0JC04_TRIPR</name>
<keyword evidence="2" id="KW-1185">Reference proteome</keyword>
<gene>
    <name evidence="1" type="ORF">MILVUS5_LOCUS11448</name>
</gene>
<sequence>MNHNASLSFCVREVADVLRIENTGTDYFFPKEKSRHAEFLQEVRNIANLHGKLFTTANLKSKLKDMLVNDDESRLCFRKLLSFFIVDQFLVCSGDPKKPAEQCPWCADEVPADMSGENVYDQPSFVPPLVQRQPSPDASSTLSIPANVANDILASKAGDGLASSLISLSIGDASAVLVNDAVAQSSIMPPPQKNRRKSRNTQIALSQRKSTRIKKAASKARDGLASSLISLSIGDASAVPVNDAVAQSSIVPPPQKNRRKSRNTQIALSQRKSTRIKKATSKARDGLASSLISLSIGDASAVPVNDAVAQSSIVPPPQKNRRKSRNTQIALSQRKSTRIKKAASKARDGLASSLISLSIGDASAVPVNDAVAQSSIVPPPQKNRRKSRNTQIALSQRKSTRIKKASTKYS</sequence>
<proteinExistence type="predicted"/>